<dbReference type="EC" id="2.1.1.163" evidence="2"/>
<evidence type="ECO:0000313" key="2">
    <source>
        <dbReference type="EMBL" id="CTQ69309.1"/>
    </source>
</evidence>
<dbReference type="CDD" id="cd02440">
    <property type="entry name" value="AdoMet_MTases"/>
    <property type="match status" value="1"/>
</dbReference>
<dbReference type="OrthoDB" id="8153637at2"/>
<dbReference type="SUPFAM" id="SSF53335">
    <property type="entry name" value="S-adenosyl-L-methionine-dependent methyltransferases"/>
    <property type="match status" value="1"/>
</dbReference>
<protein>
    <submittedName>
        <fullName evidence="2">Demethylmenaquinone methyltransferase</fullName>
        <ecNumber evidence="2">2.1.1.163</ecNumber>
    </submittedName>
</protein>
<evidence type="ECO:0000313" key="3">
    <source>
        <dbReference type="Proteomes" id="UP000053235"/>
    </source>
</evidence>
<dbReference type="STRING" id="388408.LAX5112_02066"/>
<dbReference type="Pfam" id="PF08241">
    <property type="entry name" value="Methyltransf_11"/>
    <property type="match status" value="1"/>
</dbReference>
<proteinExistence type="predicted"/>
<organism evidence="2 3">
    <name type="scientific">Roseibium alexandrii</name>
    <dbReference type="NCBI Taxonomy" id="388408"/>
    <lineage>
        <taxon>Bacteria</taxon>
        <taxon>Pseudomonadati</taxon>
        <taxon>Pseudomonadota</taxon>
        <taxon>Alphaproteobacteria</taxon>
        <taxon>Hyphomicrobiales</taxon>
        <taxon>Stappiaceae</taxon>
        <taxon>Roseibium</taxon>
    </lineage>
</organism>
<name>A0A0M7A356_9HYPH</name>
<dbReference type="Proteomes" id="UP000053235">
    <property type="component" value="Unassembled WGS sequence"/>
</dbReference>
<dbReference type="InterPro" id="IPR013216">
    <property type="entry name" value="Methyltransf_11"/>
</dbReference>
<keyword evidence="3" id="KW-1185">Reference proteome</keyword>
<keyword evidence="2" id="KW-0489">Methyltransferase</keyword>
<evidence type="ECO:0000259" key="1">
    <source>
        <dbReference type="Pfam" id="PF08241"/>
    </source>
</evidence>
<feature type="domain" description="Methyltransferase type 11" evidence="1">
    <location>
        <begin position="56"/>
        <end position="155"/>
    </location>
</feature>
<sequence>MKFLAQAYQNADAFSGSELENLEGLLHLMAAHPGFQAYKEVSYGLLELSPDSHAADVACGLGFDLPHLKALVPRGSVTGFDLSAKFLASAKARIQAAAGGADASIHFLQSDIKALDADTGAFDAVRIDRSLQHIPEPEVAIAEMLRIVRPGGIICAAEPDWGSFVIASSTPEIATKVAAVYACALVNPRIGRDLVDLIGTQTELTHHSVHSLLFKSLADLNRMCVLGDITARSVEAGVITSSENARFWQDLEERDRAGRCFANLNIHLVSGRKP</sequence>
<keyword evidence="2" id="KW-0808">Transferase</keyword>
<accession>A0A0M7A356</accession>
<gene>
    <name evidence="2" type="primary">ubiE_3</name>
    <name evidence="2" type="ORF">LAX5112_02066</name>
</gene>
<dbReference type="GO" id="GO:0043770">
    <property type="term" value="F:demethylmenaquinone methyltransferase activity"/>
    <property type="evidence" value="ECO:0007669"/>
    <property type="project" value="UniProtKB-EC"/>
</dbReference>
<dbReference type="EMBL" id="CXWD01000007">
    <property type="protein sequence ID" value="CTQ69309.1"/>
    <property type="molecule type" value="Genomic_DNA"/>
</dbReference>
<dbReference type="AlphaFoldDB" id="A0A0M7A356"/>
<dbReference type="GO" id="GO:0008757">
    <property type="term" value="F:S-adenosylmethionine-dependent methyltransferase activity"/>
    <property type="evidence" value="ECO:0007669"/>
    <property type="project" value="InterPro"/>
</dbReference>
<dbReference type="RefSeq" id="WP_055671743.1">
    <property type="nucleotide sequence ID" value="NZ_CXWD01000007.1"/>
</dbReference>
<dbReference type="GO" id="GO:0032259">
    <property type="term" value="P:methylation"/>
    <property type="evidence" value="ECO:0007669"/>
    <property type="project" value="UniProtKB-KW"/>
</dbReference>
<dbReference type="PANTHER" id="PTHR43861">
    <property type="entry name" value="TRANS-ACONITATE 2-METHYLTRANSFERASE-RELATED"/>
    <property type="match status" value="1"/>
</dbReference>
<dbReference type="InterPro" id="IPR029063">
    <property type="entry name" value="SAM-dependent_MTases_sf"/>
</dbReference>
<dbReference type="Gene3D" id="3.40.50.150">
    <property type="entry name" value="Vaccinia Virus protein VP39"/>
    <property type="match status" value="1"/>
</dbReference>
<reference evidence="3" key="1">
    <citation type="submission" date="2015-07" db="EMBL/GenBank/DDBJ databases">
        <authorList>
            <person name="Rodrigo-Torres Lidia"/>
            <person name="Arahal R.David."/>
        </authorList>
    </citation>
    <scope>NUCLEOTIDE SEQUENCE [LARGE SCALE GENOMIC DNA]</scope>
    <source>
        <strain evidence="3">CECT 5112</strain>
    </source>
</reference>